<protein>
    <submittedName>
        <fullName evidence="2">Uncharacterized protein</fullName>
    </submittedName>
</protein>
<evidence type="ECO:0000256" key="1">
    <source>
        <dbReference type="SAM" id="Phobius"/>
    </source>
</evidence>
<proteinExistence type="predicted"/>
<dbReference type="AlphaFoldDB" id="A0A1H2X9G8"/>
<accession>A0A1H2X9G8</accession>
<keyword evidence="3" id="KW-1185">Reference proteome</keyword>
<keyword evidence="1" id="KW-0472">Membrane</keyword>
<feature type="transmembrane region" description="Helical" evidence="1">
    <location>
        <begin position="21"/>
        <end position="37"/>
    </location>
</feature>
<feature type="transmembrane region" description="Helical" evidence="1">
    <location>
        <begin position="43"/>
        <end position="65"/>
    </location>
</feature>
<name>A0A1H2X9G8_9FLAO</name>
<organism evidence="2 3">
    <name type="scientific">Flagellimonas zhangzhouensis</name>
    <dbReference type="NCBI Taxonomy" id="1073328"/>
    <lineage>
        <taxon>Bacteria</taxon>
        <taxon>Pseudomonadati</taxon>
        <taxon>Bacteroidota</taxon>
        <taxon>Flavobacteriia</taxon>
        <taxon>Flavobacteriales</taxon>
        <taxon>Flavobacteriaceae</taxon>
        <taxon>Flagellimonas</taxon>
    </lineage>
</organism>
<dbReference type="OrthoDB" id="1442621at2"/>
<gene>
    <name evidence="2" type="ORF">SAMN04487892_2664</name>
</gene>
<evidence type="ECO:0000313" key="2">
    <source>
        <dbReference type="EMBL" id="SDW89451.1"/>
    </source>
</evidence>
<dbReference type="RefSeq" id="WP_090500041.1">
    <property type="nucleotide sequence ID" value="NZ_FNMY01000003.1"/>
</dbReference>
<keyword evidence="1" id="KW-1133">Transmembrane helix</keyword>
<dbReference type="Proteomes" id="UP000199592">
    <property type="component" value="Unassembled WGS sequence"/>
</dbReference>
<reference evidence="3" key="1">
    <citation type="submission" date="2016-10" db="EMBL/GenBank/DDBJ databases">
        <authorList>
            <person name="Varghese N."/>
            <person name="Submissions S."/>
        </authorList>
    </citation>
    <scope>NUCLEOTIDE SEQUENCE [LARGE SCALE GENOMIC DNA]</scope>
    <source>
        <strain evidence="3">DSM 25030</strain>
    </source>
</reference>
<keyword evidence="1" id="KW-0812">Transmembrane</keyword>
<dbReference type="EMBL" id="FNMY01000003">
    <property type="protein sequence ID" value="SDW89451.1"/>
    <property type="molecule type" value="Genomic_DNA"/>
</dbReference>
<sequence>MDESKTAISGFLKRINLIHKAIMASPIIVGLVVYQTADNPYLLIFDAWDLLMLFAISAILLGFYLSDQLFKKYLLAIPPNASLTQKLEKFQAAFLLKMVFLEMPALICAAIFVLTQNLLYLIVIGGIVVYMSLHNTKKENIIHALDLRGGGGRKRIK</sequence>
<evidence type="ECO:0000313" key="3">
    <source>
        <dbReference type="Proteomes" id="UP000199592"/>
    </source>
</evidence>